<dbReference type="Proteomes" id="UP001648503">
    <property type="component" value="Unassembled WGS sequence"/>
</dbReference>
<evidence type="ECO:0000313" key="1">
    <source>
        <dbReference type="EMBL" id="KAH6597808.1"/>
    </source>
</evidence>
<evidence type="ECO:0000313" key="2">
    <source>
        <dbReference type="Proteomes" id="UP001648503"/>
    </source>
</evidence>
<dbReference type="PANTHER" id="PTHR37067">
    <property type="entry name" value="PX DOMAIN-CONTAINING PROTEIN"/>
    <property type="match status" value="1"/>
</dbReference>
<protein>
    <submittedName>
        <fullName evidence="1">Uncharacterized protein</fullName>
    </submittedName>
</protein>
<dbReference type="EMBL" id="JAFCIX010000127">
    <property type="protein sequence ID" value="KAH6597808.1"/>
    <property type="molecule type" value="Genomic_DNA"/>
</dbReference>
<gene>
    <name evidence="1" type="ORF">BASA50_004153</name>
</gene>
<dbReference type="PANTHER" id="PTHR37067:SF3">
    <property type="entry name" value="PX DOMAIN-CONTAINING PROTEIN"/>
    <property type="match status" value="1"/>
</dbReference>
<organism evidence="1 2">
    <name type="scientific">Batrachochytrium salamandrivorans</name>
    <dbReference type="NCBI Taxonomy" id="1357716"/>
    <lineage>
        <taxon>Eukaryota</taxon>
        <taxon>Fungi</taxon>
        <taxon>Fungi incertae sedis</taxon>
        <taxon>Chytridiomycota</taxon>
        <taxon>Chytridiomycota incertae sedis</taxon>
        <taxon>Chytridiomycetes</taxon>
        <taxon>Rhizophydiales</taxon>
        <taxon>Rhizophydiales incertae sedis</taxon>
        <taxon>Batrachochytrium</taxon>
    </lineage>
</organism>
<comment type="caution">
    <text evidence="1">The sequence shown here is derived from an EMBL/GenBank/DDBJ whole genome shotgun (WGS) entry which is preliminary data.</text>
</comment>
<proteinExistence type="predicted"/>
<name>A0ABQ8FG82_9FUNG</name>
<reference evidence="1 2" key="1">
    <citation type="submission" date="2021-02" db="EMBL/GenBank/DDBJ databases">
        <title>Variation within the Batrachochytrium salamandrivorans European outbreak.</title>
        <authorList>
            <person name="Kelly M."/>
            <person name="Pasmans F."/>
            <person name="Shea T.P."/>
            <person name="Munoz J.F."/>
            <person name="Carranza S."/>
            <person name="Cuomo C.A."/>
            <person name="Martel A."/>
        </authorList>
    </citation>
    <scope>NUCLEOTIDE SEQUENCE [LARGE SCALE GENOMIC DNA]</scope>
    <source>
        <strain evidence="1 2">AMFP18/2</strain>
    </source>
</reference>
<keyword evidence="2" id="KW-1185">Reference proteome</keyword>
<sequence>MTGHHGGVVTLLEQECLNPVLRIMVCPAPAEHCGQERDAWLQSTDLIISQQPKFLSNLIVELIGSFNMQSTSDIQLDELDHTTIIVHTGGARSHSNNARELEAPPVMPADLVKLCPALFIKDILDPYHNHVAKHWDQDMIDLIEIQHRKLIVVYGREPDVKAVLDAHDEKTYFNDAWDCLRGRFLHLRQFCGGLATASPNTTSVESNFSIVTWEKDHSRMSLTSLPLAGIMHAKQFQRMKNIMMELIQPT</sequence>
<accession>A0ABQ8FG82</accession>